<dbReference type="OrthoDB" id="2319945at2"/>
<evidence type="ECO:0000313" key="1">
    <source>
        <dbReference type="EMBL" id="KRL54953.1"/>
    </source>
</evidence>
<dbReference type="InterPro" id="IPR008767">
    <property type="entry name" value="Phage_SPP1_head-tail_adaptor"/>
</dbReference>
<comment type="caution">
    <text evidence="1">The sequence shown here is derived from an EMBL/GenBank/DDBJ whole genome shotgun (WGS) entry which is preliminary data.</text>
</comment>
<accession>A0A0R1RF27</accession>
<name>A0A0R1RF27_9LACO</name>
<sequence length="120" mass="13740">MVAKIYKPHELNKVAQLGTTDFKRNEFTGVNLSTFVPQFTKIHYTSIKRTIEQKVGILGTELEHTIMIVVRHNPEFEEMEKVKVANGTEYDIVDVSADDSDNYITYDIITMRKSEKVEGA</sequence>
<dbReference type="PATRIC" id="fig|1423778.4.peg.1795"/>
<dbReference type="Pfam" id="PF05521">
    <property type="entry name" value="Phage_HCP"/>
    <property type="match status" value="1"/>
</dbReference>
<protein>
    <recommendedName>
        <fullName evidence="3">Phage head-tail adaptor</fullName>
    </recommendedName>
</protein>
<dbReference type="AlphaFoldDB" id="A0A0R1RF27"/>
<dbReference type="EMBL" id="AZFE01000032">
    <property type="protein sequence ID" value="KRL54953.1"/>
    <property type="molecule type" value="Genomic_DNA"/>
</dbReference>
<keyword evidence="2" id="KW-1185">Reference proteome</keyword>
<proteinExistence type="predicted"/>
<organism evidence="1 2">
    <name type="scientific">Paucilactobacillus oligofermentans DSM 15707 = LMG 22743</name>
    <dbReference type="NCBI Taxonomy" id="1423778"/>
    <lineage>
        <taxon>Bacteria</taxon>
        <taxon>Bacillati</taxon>
        <taxon>Bacillota</taxon>
        <taxon>Bacilli</taxon>
        <taxon>Lactobacillales</taxon>
        <taxon>Lactobacillaceae</taxon>
        <taxon>Paucilactobacillus</taxon>
    </lineage>
</organism>
<evidence type="ECO:0008006" key="3">
    <source>
        <dbReference type="Google" id="ProtNLM"/>
    </source>
</evidence>
<evidence type="ECO:0000313" key="2">
    <source>
        <dbReference type="Proteomes" id="UP000051697"/>
    </source>
</evidence>
<reference evidence="1 2" key="1">
    <citation type="journal article" date="2015" name="Genome Announc.">
        <title>Expanding the biotechnology potential of lactobacilli through comparative genomics of 213 strains and associated genera.</title>
        <authorList>
            <person name="Sun Z."/>
            <person name="Harris H.M."/>
            <person name="McCann A."/>
            <person name="Guo C."/>
            <person name="Argimon S."/>
            <person name="Zhang W."/>
            <person name="Yang X."/>
            <person name="Jeffery I.B."/>
            <person name="Cooney J.C."/>
            <person name="Kagawa T.F."/>
            <person name="Liu W."/>
            <person name="Song Y."/>
            <person name="Salvetti E."/>
            <person name="Wrobel A."/>
            <person name="Rasinkangas P."/>
            <person name="Parkhill J."/>
            <person name="Rea M.C."/>
            <person name="O'Sullivan O."/>
            <person name="Ritari J."/>
            <person name="Douillard F.P."/>
            <person name="Paul Ross R."/>
            <person name="Yang R."/>
            <person name="Briner A.E."/>
            <person name="Felis G.E."/>
            <person name="de Vos W.M."/>
            <person name="Barrangou R."/>
            <person name="Klaenhammer T.R."/>
            <person name="Caufield P.W."/>
            <person name="Cui Y."/>
            <person name="Zhang H."/>
            <person name="O'Toole P.W."/>
        </authorList>
    </citation>
    <scope>NUCLEOTIDE SEQUENCE [LARGE SCALE GENOMIC DNA]</scope>
    <source>
        <strain evidence="1 2">DSM 15707</strain>
    </source>
</reference>
<dbReference type="NCBIfam" id="TIGR01563">
    <property type="entry name" value="gp16_SPP1"/>
    <property type="match status" value="1"/>
</dbReference>
<dbReference type="Proteomes" id="UP000051697">
    <property type="component" value="Unassembled WGS sequence"/>
</dbReference>
<gene>
    <name evidence="1" type="ORF">FC70_GL001756</name>
</gene>
<dbReference type="KEGG" id="lol:LACOL_0822"/>
<dbReference type="STRING" id="1423778.FC70_GL001756"/>